<dbReference type="Pfam" id="PF12686">
    <property type="entry name" value="DUF3800"/>
    <property type="match status" value="1"/>
</dbReference>
<proteinExistence type="predicted"/>
<dbReference type="Proteomes" id="UP000255230">
    <property type="component" value="Unassembled WGS sequence"/>
</dbReference>
<sequence length="315" mass="37745">MKELGFFFGDFMAKYQLFADEAWTHNSPPLCRYHYFFGGIFGTESAMDRLDYELKLIVKKHNVKSEIKWNKVSPNHMDCYKELVDCLVDNILSDKIKYRQMFKDRSYHYDNPENYSELDMQFRLYYQFLKNSFGFQFLPVNGQSEILLRLDGHSSQKHKDELDKFVLDLPRLWGRNDITFRVTYIESDKFIRLQVCDLLMGAAGYKGNKIHHRRENNKRGMTKKQKLKIELADYIYNKLRKINEIDRGSKAFNWFESTGLNANTENRFHHKMRIWKFIPNSYRKNKGWENDNLTKEGYFVKDIFETEVLQGNEEG</sequence>
<dbReference type="InterPro" id="IPR024524">
    <property type="entry name" value="DUF3800"/>
</dbReference>
<accession>A0A378QD07</accession>
<gene>
    <name evidence="1" type="ORF">NCTC10465_01884</name>
</gene>
<protein>
    <recommendedName>
        <fullName evidence="3">DUF3800 domain-containing protein</fullName>
    </recommendedName>
</protein>
<reference evidence="1 2" key="1">
    <citation type="submission" date="2018-06" db="EMBL/GenBank/DDBJ databases">
        <authorList>
            <consortium name="Pathogen Informatics"/>
            <person name="Doyle S."/>
        </authorList>
    </citation>
    <scope>NUCLEOTIDE SEQUENCE [LARGE SCALE GENOMIC DNA]</scope>
    <source>
        <strain evidence="1 2">NCTC10465</strain>
    </source>
</reference>
<evidence type="ECO:0000313" key="1">
    <source>
        <dbReference type="EMBL" id="STY98078.1"/>
    </source>
</evidence>
<dbReference type="AlphaFoldDB" id="A0A378QD07"/>
<organism evidence="1 2">
    <name type="scientific">Faucicola osloensis</name>
    <name type="common">Moraxella osloensis</name>
    <dbReference type="NCBI Taxonomy" id="34062"/>
    <lineage>
        <taxon>Bacteria</taxon>
        <taxon>Pseudomonadati</taxon>
        <taxon>Pseudomonadota</taxon>
        <taxon>Gammaproteobacteria</taxon>
        <taxon>Moraxellales</taxon>
        <taxon>Moraxellaceae</taxon>
        <taxon>Faucicola</taxon>
    </lineage>
</organism>
<name>A0A378QD07_FAUOS</name>
<evidence type="ECO:0000313" key="2">
    <source>
        <dbReference type="Proteomes" id="UP000255230"/>
    </source>
</evidence>
<keyword evidence="2" id="KW-1185">Reference proteome</keyword>
<evidence type="ECO:0008006" key="3">
    <source>
        <dbReference type="Google" id="ProtNLM"/>
    </source>
</evidence>
<dbReference type="EMBL" id="UGPY01000001">
    <property type="protein sequence ID" value="STY98078.1"/>
    <property type="molecule type" value="Genomic_DNA"/>
</dbReference>